<dbReference type="EMBL" id="JAAKZZ010000408">
    <property type="protein sequence ID" value="NGO72159.1"/>
    <property type="molecule type" value="Genomic_DNA"/>
</dbReference>
<feature type="domain" description="SnoaL-like" evidence="1">
    <location>
        <begin position="12"/>
        <end position="108"/>
    </location>
</feature>
<evidence type="ECO:0000259" key="1">
    <source>
        <dbReference type="Pfam" id="PF12680"/>
    </source>
</evidence>
<keyword evidence="3" id="KW-1185">Reference proteome</keyword>
<dbReference type="SUPFAM" id="SSF54427">
    <property type="entry name" value="NTF2-like"/>
    <property type="match status" value="1"/>
</dbReference>
<reference evidence="2 3" key="1">
    <citation type="submission" date="2020-02" db="EMBL/GenBank/DDBJ databases">
        <title>Whole-genome analyses of novel actinobacteria.</title>
        <authorList>
            <person name="Sahin N."/>
            <person name="Tatar D."/>
        </authorList>
    </citation>
    <scope>NUCLEOTIDE SEQUENCE [LARGE SCALE GENOMIC DNA]</scope>
    <source>
        <strain evidence="2 3">SB3404</strain>
    </source>
</reference>
<dbReference type="Gene3D" id="3.10.450.50">
    <property type="match status" value="1"/>
</dbReference>
<gene>
    <name evidence="2" type="ORF">G5C65_28180</name>
</gene>
<evidence type="ECO:0000313" key="3">
    <source>
        <dbReference type="Proteomes" id="UP000477722"/>
    </source>
</evidence>
<dbReference type="InterPro" id="IPR032710">
    <property type="entry name" value="NTF2-like_dom_sf"/>
</dbReference>
<evidence type="ECO:0000313" key="2">
    <source>
        <dbReference type="EMBL" id="NGO72159.1"/>
    </source>
</evidence>
<dbReference type="InterPro" id="IPR037401">
    <property type="entry name" value="SnoaL-like"/>
</dbReference>
<dbReference type="Proteomes" id="UP000477722">
    <property type="component" value="Unassembled WGS sequence"/>
</dbReference>
<dbReference type="AlphaFoldDB" id="A0A6G4X3P4"/>
<protein>
    <submittedName>
        <fullName evidence="2">SnoaL-like domain-containing protein</fullName>
    </submittedName>
</protein>
<sequence>MPDEETRKRLTREYARRISEGDIEGVIGMFADDIVFEDPVGAPPLRGKEQLRRRIAEAVACQVHETPGRAVTSMDERYVVVPSTVVVHVPTKLTFHVIGIMEIGEDGLSRHVRAFWGISDTQVGDGPQESGVRHFATVAEHLTEMAKQAGPERSAR</sequence>
<organism evidence="2 3">
    <name type="scientific">Streptomyces boncukensis</name>
    <dbReference type="NCBI Taxonomy" id="2711219"/>
    <lineage>
        <taxon>Bacteria</taxon>
        <taxon>Bacillati</taxon>
        <taxon>Actinomycetota</taxon>
        <taxon>Actinomycetes</taxon>
        <taxon>Kitasatosporales</taxon>
        <taxon>Streptomycetaceae</taxon>
        <taxon>Streptomyces</taxon>
    </lineage>
</organism>
<dbReference type="Pfam" id="PF12680">
    <property type="entry name" value="SnoaL_2"/>
    <property type="match status" value="1"/>
</dbReference>
<dbReference type="RefSeq" id="WP_165301842.1">
    <property type="nucleotide sequence ID" value="NZ_JAAKZZ010000408.1"/>
</dbReference>
<accession>A0A6G4X3P4</accession>
<comment type="caution">
    <text evidence="2">The sequence shown here is derived from an EMBL/GenBank/DDBJ whole genome shotgun (WGS) entry which is preliminary data.</text>
</comment>
<proteinExistence type="predicted"/>
<name>A0A6G4X3P4_9ACTN</name>